<dbReference type="PROSITE" id="PS51257">
    <property type="entry name" value="PROKAR_LIPOPROTEIN"/>
    <property type="match status" value="1"/>
</dbReference>
<comment type="caution">
    <text evidence="1">The sequence shown here is derived from an EMBL/GenBank/DDBJ whole genome shotgun (WGS) entry which is preliminary data.</text>
</comment>
<reference evidence="1 2" key="1">
    <citation type="submission" date="2019-09" db="EMBL/GenBank/DDBJ databases">
        <title>Chitinophaga ginsengihumi sp. nov., isolated from soil of ginseng rhizosphere.</title>
        <authorList>
            <person name="Lee J."/>
        </authorList>
    </citation>
    <scope>NUCLEOTIDE SEQUENCE [LARGE SCALE GENOMIC DNA]</scope>
    <source>
        <strain evidence="1 2">BN140078</strain>
    </source>
</reference>
<evidence type="ECO:0000313" key="1">
    <source>
        <dbReference type="EMBL" id="KAA2238714.1"/>
    </source>
</evidence>
<dbReference type="RefSeq" id="WP_149839893.1">
    <property type="nucleotide sequence ID" value="NZ_VUOC01000004.1"/>
</dbReference>
<evidence type="ECO:0000313" key="2">
    <source>
        <dbReference type="Proteomes" id="UP000324611"/>
    </source>
</evidence>
<accession>A0A5B2VIG3</accession>
<evidence type="ECO:0008006" key="3">
    <source>
        <dbReference type="Google" id="ProtNLM"/>
    </source>
</evidence>
<sequence length="408" mass="44327">MRFVHYCLFLGLFACQSGTKPPAQSTQPPQGGNTFGDDVAFLRRQPGDVILLQHAADSGMVAVTGSYQARVMTSSANGLAGKSYGWLNYQLISSGKYNPHINAYGGEERFWLGPEGGQYGLFFPSGKPMNFDTWQTPGLIDTAVFQLRDQSGDAVTYVKEGTLTNYAGTTFNVGITRSIRLLEKETLPAQLHIDLPAGVKAVAYQTENTLVNKGSKAWQESTGLLSIWLLGMYTPSDKTMIVVPFKGGPDAHAGIHDDYFGKIPPDYLQVKDSILLMKADGRHRGKIGLAPEVALPMSGSVDTESGAITLILFSIQPGGRYVNSKWEQQKEPYKGDVANCYNDGPLADGTQMGPFYELESSSAARPLAPGDSMVYRQTTVHLEGEKAVMDSLAQQLFKRSISEIAGMK</sequence>
<dbReference type="InterPro" id="IPR046713">
    <property type="entry name" value="DUF6786"/>
</dbReference>
<protein>
    <recommendedName>
        <fullName evidence="3">Methane monooxygenase PmoA-like</fullName>
    </recommendedName>
</protein>
<reference evidence="1 2" key="2">
    <citation type="submission" date="2019-09" db="EMBL/GenBank/DDBJ databases">
        <authorList>
            <person name="Jin C."/>
        </authorList>
    </citation>
    <scope>NUCLEOTIDE SEQUENCE [LARGE SCALE GENOMIC DNA]</scope>
    <source>
        <strain evidence="1 2">BN140078</strain>
    </source>
</reference>
<gene>
    <name evidence="1" type="ORF">F0L74_21080</name>
</gene>
<proteinExistence type="predicted"/>
<name>A0A5B2VIG3_9BACT</name>
<dbReference type="EMBL" id="VUOC01000004">
    <property type="protein sequence ID" value="KAA2238714.1"/>
    <property type="molecule type" value="Genomic_DNA"/>
</dbReference>
<dbReference type="AlphaFoldDB" id="A0A5B2VIG3"/>
<dbReference type="Pfam" id="PF20583">
    <property type="entry name" value="DUF6786"/>
    <property type="match status" value="1"/>
</dbReference>
<keyword evidence="2" id="KW-1185">Reference proteome</keyword>
<organism evidence="1 2">
    <name type="scientific">Chitinophaga agrisoli</name>
    <dbReference type="NCBI Taxonomy" id="2607653"/>
    <lineage>
        <taxon>Bacteria</taxon>
        <taxon>Pseudomonadati</taxon>
        <taxon>Bacteroidota</taxon>
        <taxon>Chitinophagia</taxon>
        <taxon>Chitinophagales</taxon>
        <taxon>Chitinophagaceae</taxon>
        <taxon>Chitinophaga</taxon>
    </lineage>
</organism>
<dbReference type="Proteomes" id="UP000324611">
    <property type="component" value="Unassembled WGS sequence"/>
</dbReference>